<dbReference type="Pfam" id="PF22936">
    <property type="entry name" value="Pol_BBD"/>
    <property type="match status" value="1"/>
</dbReference>
<evidence type="ECO:0000313" key="7">
    <source>
        <dbReference type="Proteomes" id="UP001229421"/>
    </source>
</evidence>
<dbReference type="InterPro" id="IPR036397">
    <property type="entry name" value="RNaseH_sf"/>
</dbReference>
<evidence type="ECO:0000256" key="3">
    <source>
        <dbReference type="ARBA" id="ARBA00022801"/>
    </source>
</evidence>
<dbReference type="InterPro" id="IPR025724">
    <property type="entry name" value="GAG-pre-integrase_dom"/>
</dbReference>
<dbReference type="InterPro" id="IPR013103">
    <property type="entry name" value="RVT_2"/>
</dbReference>
<keyword evidence="1" id="KW-0645">Protease</keyword>
<reference evidence="6" key="1">
    <citation type="journal article" date="2023" name="bioRxiv">
        <title>Improved chromosome-level genome assembly for marigold (Tagetes erecta).</title>
        <authorList>
            <person name="Jiang F."/>
            <person name="Yuan L."/>
            <person name="Wang S."/>
            <person name="Wang H."/>
            <person name="Xu D."/>
            <person name="Wang A."/>
            <person name="Fan W."/>
        </authorList>
    </citation>
    <scope>NUCLEOTIDE SEQUENCE</scope>
    <source>
        <strain evidence="6">WSJ</strain>
        <tissue evidence="6">Leaf</tissue>
    </source>
</reference>
<evidence type="ECO:0000313" key="6">
    <source>
        <dbReference type="EMBL" id="KAK1411644.1"/>
    </source>
</evidence>
<accession>A0AAD8JXN8</accession>
<evidence type="ECO:0000256" key="4">
    <source>
        <dbReference type="SAM" id="MobiDB-lite"/>
    </source>
</evidence>
<proteinExistence type="predicted"/>
<dbReference type="InterPro" id="IPR001584">
    <property type="entry name" value="Integrase_cat-core"/>
</dbReference>
<evidence type="ECO:0000256" key="2">
    <source>
        <dbReference type="ARBA" id="ARBA00022723"/>
    </source>
</evidence>
<evidence type="ECO:0000256" key="1">
    <source>
        <dbReference type="ARBA" id="ARBA00022670"/>
    </source>
</evidence>
<evidence type="ECO:0000259" key="5">
    <source>
        <dbReference type="PROSITE" id="PS50994"/>
    </source>
</evidence>
<keyword evidence="3" id="KW-0378">Hydrolase</keyword>
<feature type="compositionally biased region" description="Acidic residues" evidence="4">
    <location>
        <begin position="458"/>
        <end position="469"/>
    </location>
</feature>
<dbReference type="PANTHER" id="PTHR42648:SF32">
    <property type="entry name" value="RIBONUCLEASE H-LIKE DOMAIN, GAG-PRE-INTEGRASE DOMAIN PROTEIN-RELATED"/>
    <property type="match status" value="1"/>
</dbReference>
<dbReference type="AlphaFoldDB" id="A0AAD8JXN8"/>
<sequence length="667" mass="75421">MQVRPRRPINSWFVDSGCSRHMTGNHALLQDFKLKNGTHVAFGGDAGGKITGERTVSNGVISFDKVNYCAQLNFNLLSVSQICDKSYSTLFDDSFCYILKPGFKIDNEWVVVKGPRDRDVYKLDMSQIDAETETTCLIAHASNDESQLWHRWLGHSKFRNMNRLVTGNHAVGIPSKKFSTTDLCPACLKGKQHRMSFKSKPESSISKPLQMLHMDLFEPTNVQSIGKKSYCFVIIDDFTRFSWVYFLHVKSETAELLKEFIVKVENQLDCKVKILRSDNGIEFKNANVDLFFAEKGIARQFSAPRTPQQNGVAERKNRTLIEAARSMLADAKIPITFWDEAIATACFLQNRTLLVQDKTKTSYELLFGRKPNISYLKAFGCPVSILNLSDHLGKFESKSDDGFFLGKARKESGDLGCFSDDSDNDDDSNLNTEYPFMSFHNPDHVKSSQAPGPSGSQEDQESNILDDDVNPQSSPNDGGSVQNQPSSDPIIIGPLNQRTTRSQTEQANVCLYSCFLSQVVPKNISEALQDNSWIEAMQEELLQFRKQEVWKLVDLPEGENVIGTRWLYKNKPDERGIVVRNKARLIAQGYTQEEGIDYEEVFAPVARLEAIRVFLAYASFMKFKVFQMDVKGAFLYGPITDDVYVRQPPGFEDPDCDTRQIHVNFVS</sequence>
<dbReference type="Gene3D" id="3.30.420.10">
    <property type="entry name" value="Ribonuclease H-like superfamily/Ribonuclease H"/>
    <property type="match status" value="1"/>
</dbReference>
<keyword evidence="7" id="KW-1185">Reference proteome</keyword>
<protein>
    <recommendedName>
        <fullName evidence="5">Integrase catalytic domain-containing protein</fullName>
    </recommendedName>
</protein>
<feature type="domain" description="Integrase catalytic" evidence="5">
    <location>
        <begin position="204"/>
        <end position="370"/>
    </location>
</feature>
<dbReference type="PANTHER" id="PTHR42648">
    <property type="entry name" value="TRANSPOSASE, PUTATIVE-RELATED"/>
    <property type="match status" value="1"/>
</dbReference>
<gene>
    <name evidence="6" type="ORF">QVD17_38201</name>
</gene>
<feature type="compositionally biased region" description="Polar residues" evidence="4">
    <location>
        <begin position="470"/>
        <end position="487"/>
    </location>
</feature>
<dbReference type="GO" id="GO:0046872">
    <property type="term" value="F:metal ion binding"/>
    <property type="evidence" value="ECO:0007669"/>
    <property type="project" value="UniProtKB-KW"/>
</dbReference>
<dbReference type="InterPro" id="IPR054722">
    <property type="entry name" value="PolX-like_BBD"/>
</dbReference>
<dbReference type="InterPro" id="IPR012337">
    <property type="entry name" value="RNaseH-like_sf"/>
</dbReference>
<organism evidence="6 7">
    <name type="scientific">Tagetes erecta</name>
    <name type="common">African marigold</name>
    <dbReference type="NCBI Taxonomy" id="13708"/>
    <lineage>
        <taxon>Eukaryota</taxon>
        <taxon>Viridiplantae</taxon>
        <taxon>Streptophyta</taxon>
        <taxon>Embryophyta</taxon>
        <taxon>Tracheophyta</taxon>
        <taxon>Spermatophyta</taxon>
        <taxon>Magnoliopsida</taxon>
        <taxon>eudicotyledons</taxon>
        <taxon>Gunneridae</taxon>
        <taxon>Pentapetalae</taxon>
        <taxon>asterids</taxon>
        <taxon>campanulids</taxon>
        <taxon>Asterales</taxon>
        <taxon>Asteraceae</taxon>
        <taxon>Asteroideae</taxon>
        <taxon>Heliantheae alliance</taxon>
        <taxon>Tageteae</taxon>
        <taxon>Tagetes</taxon>
    </lineage>
</organism>
<dbReference type="EMBL" id="JAUHHV010000010">
    <property type="protein sequence ID" value="KAK1411644.1"/>
    <property type="molecule type" value="Genomic_DNA"/>
</dbReference>
<comment type="caution">
    <text evidence="6">The sequence shown here is derived from an EMBL/GenBank/DDBJ whole genome shotgun (WGS) entry which is preliminary data.</text>
</comment>
<name>A0AAD8JXN8_TARER</name>
<dbReference type="Proteomes" id="UP001229421">
    <property type="component" value="Unassembled WGS sequence"/>
</dbReference>
<dbReference type="GO" id="GO:0008233">
    <property type="term" value="F:peptidase activity"/>
    <property type="evidence" value="ECO:0007669"/>
    <property type="project" value="UniProtKB-KW"/>
</dbReference>
<keyword evidence="2" id="KW-0479">Metal-binding</keyword>
<dbReference type="InterPro" id="IPR039537">
    <property type="entry name" value="Retrotran_Ty1/copia-like"/>
</dbReference>
<dbReference type="PROSITE" id="PS50994">
    <property type="entry name" value="INTEGRASE"/>
    <property type="match status" value="1"/>
</dbReference>
<feature type="region of interest" description="Disordered" evidence="4">
    <location>
        <begin position="415"/>
        <end position="494"/>
    </location>
</feature>
<dbReference type="SUPFAM" id="SSF53098">
    <property type="entry name" value="Ribonuclease H-like"/>
    <property type="match status" value="1"/>
</dbReference>
<dbReference type="GO" id="GO:0003676">
    <property type="term" value="F:nucleic acid binding"/>
    <property type="evidence" value="ECO:0007669"/>
    <property type="project" value="InterPro"/>
</dbReference>
<dbReference type="GO" id="GO:0006508">
    <property type="term" value="P:proteolysis"/>
    <property type="evidence" value="ECO:0007669"/>
    <property type="project" value="UniProtKB-KW"/>
</dbReference>
<dbReference type="Pfam" id="PF13976">
    <property type="entry name" value="gag_pre-integrs"/>
    <property type="match status" value="1"/>
</dbReference>
<feature type="compositionally biased region" description="Polar residues" evidence="4">
    <location>
        <begin position="447"/>
        <end position="457"/>
    </location>
</feature>
<dbReference type="Pfam" id="PF00665">
    <property type="entry name" value="rve"/>
    <property type="match status" value="1"/>
</dbReference>
<dbReference type="GO" id="GO:0015074">
    <property type="term" value="P:DNA integration"/>
    <property type="evidence" value="ECO:0007669"/>
    <property type="project" value="InterPro"/>
</dbReference>
<dbReference type="Pfam" id="PF07727">
    <property type="entry name" value="RVT_2"/>
    <property type="match status" value="1"/>
</dbReference>